<dbReference type="CDD" id="cd07033">
    <property type="entry name" value="TPP_PYR_DXS_TK_like"/>
    <property type="match status" value="1"/>
</dbReference>
<dbReference type="InterPro" id="IPR009014">
    <property type="entry name" value="Transketo_C/PFOR_II"/>
</dbReference>
<dbReference type="Pfam" id="PF02780">
    <property type="entry name" value="Transketolase_C"/>
    <property type="match status" value="1"/>
</dbReference>
<dbReference type="InterPro" id="IPR020826">
    <property type="entry name" value="Transketolase_BS"/>
</dbReference>
<dbReference type="PANTHER" id="PTHR43825">
    <property type="entry name" value="PYRUVATE DEHYDROGENASE E1 COMPONENT"/>
    <property type="match status" value="1"/>
</dbReference>
<evidence type="ECO:0000256" key="3">
    <source>
        <dbReference type="ARBA" id="ARBA00022679"/>
    </source>
</evidence>
<dbReference type="AlphaFoldDB" id="A0A135L695"/>
<keyword evidence="4" id="KW-0786">Thiamine pyrophosphate</keyword>
<dbReference type="Proteomes" id="UP000070352">
    <property type="component" value="Unassembled WGS sequence"/>
</dbReference>
<dbReference type="PROSITE" id="PS00802">
    <property type="entry name" value="TRANSKETOLASE_2"/>
    <property type="match status" value="1"/>
</dbReference>
<dbReference type="STRING" id="1413211.U473_10820"/>
<evidence type="ECO:0000313" key="7">
    <source>
        <dbReference type="Proteomes" id="UP000070352"/>
    </source>
</evidence>
<dbReference type="OrthoDB" id="9803371at2"/>
<comment type="caution">
    <text evidence="6">The sequence shown here is derived from an EMBL/GenBank/DDBJ whole genome shotgun (WGS) entry which is preliminary data.</text>
</comment>
<reference evidence="6 7" key="1">
    <citation type="submission" date="2016-02" db="EMBL/GenBank/DDBJ databases">
        <title>Draft Genome for Tepidibacillus decaturensis nov. sp. Strain Z9, an Anaerobic, Moderately Thermophilic and Heterotrophic Bacterium from Deep Subsurface of the Illinois Basin, USA.</title>
        <authorList>
            <person name="Dong Y."/>
            <person name="Chang J.Y."/>
            <person name="Sanford R."/>
            <person name="Fouke B.W."/>
        </authorList>
    </citation>
    <scope>NUCLEOTIDE SEQUENCE [LARGE SCALE GENOMIC DNA]</scope>
    <source>
        <strain evidence="6 7">Z9</strain>
    </source>
</reference>
<accession>A0A135L695</accession>
<dbReference type="EMBL" id="LSKU01000001">
    <property type="protein sequence ID" value="KXG44449.1"/>
    <property type="molecule type" value="Genomic_DNA"/>
</dbReference>
<evidence type="ECO:0000313" key="6">
    <source>
        <dbReference type="EMBL" id="KXG44449.1"/>
    </source>
</evidence>
<dbReference type="Gene3D" id="3.40.50.970">
    <property type="match status" value="1"/>
</dbReference>
<dbReference type="GO" id="GO:0016740">
    <property type="term" value="F:transferase activity"/>
    <property type="evidence" value="ECO:0007669"/>
    <property type="project" value="UniProtKB-KW"/>
</dbReference>
<dbReference type="InterPro" id="IPR033248">
    <property type="entry name" value="Transketolase_C"/>
</dbReference>
<dbReference type="SUPFAM" id="SSF52518">
    <property type="entry name" value="Thiamin diphosphate-binding fold (THDP-binding)"/>
    <property type="match status" value="1"/>
</dbReference>
<comment type="similarity">
    <text evidence="2">Belongs to the transketolase family.</text>
</comment>
<organism evidence="6 7">
    <name type="scientific">Tepidibacillus decaturensis</name>
    <dbReference type="NCBI Taxonomy" id="1413211"/>
    <lineage>
        <taxon>Bacteria</taxon>
        <taxon>Bacillati</taxon>
        <taxon>Bacillota</taxon>
        <taxon>Bacilli</taxon>
        <taxon>Bacillales</taxon>
        <taxon>Bacillaceae</taxon>
        <taxon>Tepidibacillus</taxon>
    </lineage>
</organism>
<dbReference type="InterPro" id="IPR005475">
    <property type="entry name" value="Transketolase-like_Pyr-bd"/>
</dbReference>
<evidence type="ECO:0000259" key="5">
    <source>
        <dbReference type="SMART" id="SM00861"/>
    </source>
</evidence>
<dbReference type="Pfam" id="PF02779">
    <property type="entry name" value="Transket_pyr"/>
    <property type="match status" value="1"/>
</dbReference>
<sequence length="310" mass="33312">MTKIATRDAYGKALVEVGEKNPNVIVLDADLAKSTKTIDFAKKFPERFFDMGIAEANMIGTAAGLATTGKIPFVSTFALFGTLRVGDMIRNSICYPKLNVKIAVTHSGLTLGEDGASHQAVEDIAMMRAIPNMTVIVPADAEETRQVIHAAVDYDGPMYIRLGRPAVPVVFDENYNFEIGKGTVVKEGTDVTIIAMGVMLSPAIEAAKQLDQEGISTRVINMSSVKPIDKDIIIQAAKETKGIVTAEEHNIYGGLGSAVAEVVTEYAPTVVKRVGVEDTFGESGKPDELLVKYGLTAEHIIKKAKEIVNQ</sequence>
<evidence type="ECO:0000256" key="4">
    <source>
        <dbReference type="ARBA" id="ARBA00023052"/>
    </source>
</evidence>
<keyword evidence="3" id="KW-0808">Transferase</keyword>
<gene>
    <name evidence="6" type="ORF">U473_10820</name>
</gene>
<dbReference type="Gene3D" id="3.40.50.920">
    <property type="match status" value="1"/>
</dbReference>
<keyword evidence="7" id="KW-1185">Reference proteome</keyword>
<evidence type="ECO:0000256" key="1">
    <source>
        <dbReference type="ARBA" id="ARBA00001964"/>
    </source>
</evidence>
<dbReference type="RefSeq" id="WP_068726197.1">
    <property type="nucleotide sequence ID" value="NZ_LSKU01000001.1"/>
</dbReference>
<dbReference type="PANTHER" id="PTHR43825:SF1">
    <property type="entry name" value="TRANSKETOLASE-LIKE PYRIMIDINE-BINDING DOMAIN-CONTAINING PROTEIN"/>
    <property type="match status" value="1"/>
</dbReference>
<feature type="domain" description="Transketolase-like pyrimidine-binding" evidence="5">
    <location>
        <begin position="4"/>
        <end position="169"/>
    </location>
</feature>
<dbReference type="InterPro" id="IPR051157">
    <property type="entry name" value="PDH/Transketolase"/>
</dbReference>
<name>A0A135L695_9BACI</name>
<evidence type="ECO:0000256" key="2">
    <source>
        <dbReference type="ARBA" id="ARBA00007131"/>
    </source>
</evidence>
<dbReference type="FunFam" id="3.40.50.970:FF:000129">
    <property type="entry name" value="Transketolase"/>
    <property type="match status" value="1"/>
</dbReference>
<proteinExistence type="inferred from homology"/>
<protein>
    <submittedName>
        <fullName evidence="6">Transketolase</fullName>
    </submittedName>
</protein>
<dbReference type="InterPro" id="IPR029061">
    <property type="entry name" value="THDP-binding"/>
</dbReference>
<comment type="cofactor">
    <cofactor evidence="1">
        <name>thiamine diphosphate</name>
        <dbReference type="ChEBI" id="CHEBI:58937"/>
    </cofactor>
</comment>
<dbReference type="SMART" id="SM00861">
    <property type="entry name" value="Transket_pyr"/>
    <property type="match status" value="1"/>
</dbReference>
<dbReference type="SUPFAM" id="SSF52922">
    <property type="entry name" value="TK C-terminal domain-like"/>
    <property type="match status" value="1"/>
</dbReference>